<dbReference type="EMBL" id="KQ761434">
    <property type="protein sequence ID" value="OAD57546.1"/>
    <property type="molecule type" value="Genomic_DNA"/>
</dbReference>
<accession>A0A310SKX2</accession>
<gene>
    <name evidence="1" type="ORF">WN48_01808</name>
</gene>
<dbReference type="AlphaFoldDB" id="A0A310SKX2"/>
<name>A0A310SKX2_9HYME</name>
<keyword evidence="2" id="KW-1185">Reference proteome</keyword>
<evidence type="ECO:0000313" key="2">
    <source>
        <dbReference type="Proteomes" id="UP000250275"/>
    </source>
</evidence>
<sequence length="51" mass="5711">MLLTVALWCRRVEGPSIPYIYTDCSGGRIRTAFALRVSPITGISPLNSRDW</sequence>
<organism evidence="1 2">
    <name type="scientific">Eufriesea mexicana</name>
    <dbReference type="NCBI Taxonomy" id="516756"/>
    <lineage>
        <taxon>Eukaryota</taxon>
        <taxon>Metazoa</taxon>
        <taxon>Ecdysozoa</taxon>
        <taxon>Arthropoda</taxon>
        <taxon>Hexapoda</taxon>
        <taxon>Insecta</taxon>
        <taxon>Pterygota</taxon>
        <taxon>Neoptera</taxon>
        <taxon>Endopterygota</taxon>
        <taxon>Hymenoptera</taxon>
        <taxon>Apocrita</taxon>
        <taxon>Aculeata</taxon>
        <taxon>Apoidea</taxon>
        <taxon>Anthophila</taxon>
        <taxon>Apidae</taxon>
        <taxon>Eufriesea</taxon>
    </lineage>
</organism>
<evidence type="ECO:0000313" key="1">
    <source>
        <dbReference type="EMBL" id="OAD57546.1"/>
    </source>
</evidence>
<reference evidence="1 2" key="1">
    <citation type="submission" date="2015-07" db="EMBL/GenBank/DDBJ databases">
        <title>The genome of Eufriesea mexicana.</title>
        <authorList>
            <person name="Pan H."/>
            <person name="Kapheim K."/>
        </authorList>
    </citation>
    <scope>NUCLEOTIDE SEQUENCE [LARGE SCALE GENOMIC DNA]</scope>
    <source>
        <strain evidence="1">0111107269</strain>
        <tissue evidence="1">Whole body</tissue>
    </source>
</reference>
<protein>
    <submittedName>
        <fullName evidence="1">Uncharacterized protein</fullName>
    </submittedName>
</protein>
<dbReference type="Proteomes" id="UP000250275">
    <property type="component" value="Unassembled WGS sequence"/>
</dbReference>
<proteinExistence type="predicted"/>